<accession>A0A031JTR0</accession>
<dbReference type="RefSeq" id="WP_036527808.1">
    <property type="nucleotide sequence ID" value="NZ_CP017076.1"/>
</dbReference>
<organism evidence="3 4">
    <name type="scientific">Novosphingobium resinovorum</name>
    <dbReference type="NCBI Taxonomy" id="158500"/>
    <lineage>
        <taxon>Bacteria</taxon>
        <taxon>Pseudomonadati</taxon>
        <taxon>Pseudomonadota</taxon>
        <taxon>Alphaproteobacteria</taxon>
        <taxon>Sphingomonadales</taxon>
        <taxon>Sphingomonadaceae</taxon>
        <taxon>Novosphingobium</taxon>
    </lineage>
</organism>
<keyword evidence="3" id="KW-0560">Oxidoreductase</keyword>
<dbReference type="SUPFAM" id="SSF53213">
    <property type="entry name" value="LigB-like"/>
    <property type="match status" value="1"/>
</dbReference>
<evidence type="ECO:0000259" key="1">
    <source>
        <dbReference type="Pfam" id="PF02900"/>
    </source>
</evidence>
<reference evidence="3 4" key="1">
    <citation type="submission" date="2014-03" db="EMBL/GenBank/DDBJ databases">
        <title>Whole genome sequence of Novosphingobium resinovorum KF1.</title>
        <authorList>
            <person name="Gan H.M."/>
            <person name="Gan H.Y."/>
            <person name="Chew T.H."/>
            <person name="Savka M.A."/>
        </authorList>
    </citation>
    <scope>NUCLEOTIDE SEQUENCE [LARGE SCALE GENOMIC DNA]</scope>
    <source>
        <strain evidence="3 4">KF1</strain>
    </source>
</reference>
<dbReference type="GO" id="GO:0008198">
    <property type="term" value="F:ferrous iron binding"/>
    <property type="evidence" value="ECO:0007669"/>
    <property type="project" value="InterPro"/>
</dbReference>
<dbReference type="PATRIC" id="fig|158500.4.peg.3851"/>
<keyword evidence="5" id="KW-1185">Reference proteome</keyword>
<dbReference type="EMBL" id="CP017076">
    <property type="protein sequence ID" value="AOR79228.1"/>
    <property type="molecule type" value="Genomic_DNA"/>
</dbReference>
<sequence>MARIVGGISMSHVPGALGWPDAPPTDQRARLTAIHETLRERLEAAKPDVIVAFLDDHFENHFRNLLPSLGVGIADSHVGPAEYMMEALRFDEQHAIPSDPAMGEHLLRELVHRGFEAARMGAIEYGNNLMMPLRFIQPTFDMPVVPVYINVFSPPLMPYWRAYDLGLAVRAAIEAMPDDRRVFLLATGGLSHWPPVWTEGAPEDDEFLQRMKRYQTEGKGSLVDDPGLYSDLAKYEIEMMGKMQWPLGFQHPLLNEHWDREMLEKFEEGDIGYMRALTYDEVEERGGHGGHEALNWVALMGAMNGAKADYIAYEPVPEWITGMSYAAYDEPA</sequence>
<keyword evidence="2" id="KW-0614">Plasmid</keyword>
<gene>
    <name evidence="2" type="ORF">BES08_20375</name>
    <name evidence="3" type="ORF">BV97_03780</name>
</gene>
<dbReference type="OrthoDB" id="8673673at2"/>
<keyword evidence="3" id="KW-0223">Dioxygenase</keyword>
<evidence type="ECO:0000313" key="2">
    <source>
        <dbReference type="EMBL" id="AOR79228.1"/>
    </source>
</evidence>
<dbReference type="Pfam" id="PF02900">
    <property type="entry name" value="LigB"/>
    <property type="match status" value="1"/>
</dbReference>
<dbReference type="Proteomes" id="UP000094626">
    <property type="component" value="Plasmid pSA1"/>
</dbReference>
<name>A0A031JTR0_9SPHN</name>
<reference evidence="5" key="3">
    <citation type="journal article" date="2017" name="J. Biotechnol.">
        <title>Complete genome sequence of Novosphingobium resinovorum SA1, a versatile xenobiotic-degrading bacterium capable of utilizing sulfanilic acid.</title>
        <authorList>
            <person name="Hegedus B."/>
            <person name="Kos P.B."/>
            <person name="Balint B."/>
            <person name="Maroti G."/>
            <person name="Gan H.M."/>
            <person name="Perei K."/>
            <person name="Rakhely G."/>
        </authorList>
    </citation>
    <scope>NUCLEOTIDE SEQUENCE [LARGE SCALE GENOMIC DNA]</scope>
    <source>
        <strain evidence="5">SA1</strain>
    </source>
</reference>
<dbReference type="EMBL" id="JFYZ01000022">
    <property type="protein sequence ID" value="EZP79757.1"/>
    <property type="molecule type" value="Genomic_DNA"/>
</dbReference>
<dbReference type="AlphaFoldDB" id="A0A031JTR0"/>
<dbReference type="eggNOG" id="COG3384">
    <property type="taxonomic scope" value="Bacteria"/>
</dbReference>
<protein>
    <submittedName>
        <fullName evidence="2">Extradiol dioxygenase</fullName>
    </submittedName>
    <submittedName>
        <fullName evidence="3">Protocatechuate 4,5-dioxygenase subunit beta</fullName>
    </submittedName>
</protein>
<dbReference type="GO" id="GO:0016702">
    <property type="term" value="F:oxidoreductase activity, acting on single donors with incorporation of molecular oxygen, incorporation of two atoms of oxygen"/>
    <property type="evidence" value="ECO:0007669"/>
    <property type="project" value="UniProtKB-ARBA"/>
</dbReference>
<feature type="domain" description="Extradiol ring-cleavage dioxygenase class III enzyme subunit B" evidence="1">
    <location>
        <begin position="8"/>
        <end position="323"/>
    </location>
</feature>
<reference evidence="2" key="2">
    <citation type="submission" date="2016-08" db="EMBL/GenBank/DDBJ databases">
        <authorList>
            <person name="Seilhamer J.J."/>
        </authorList>
    </citation>
    <scope>NUCLEOTIDE SEQUENCE [LARGE SCALE GENOMIC DNA]</scope>
    <source>
        <strain evidence="2">SA1</strain>
        <plasmid evidence="2">pSA1</plasmid>
    </source>
</reference>
<proteinExistence type="predicted"/>
<dbReference type="Proteomes" id="UP000024329">
    <property type="component" value="Unassembled WGS sequence"/>
</dbReference>
<dbReference type="InterPro" id="IPR004183">
    <property type="entry name" value="Xdiol_dOase_suB"/>
</dbReference>
<evidence type="ECO:0000313" key="4">
    <source>
        <dbReference type="Proteomes" id="UP000024329"/>
    </source>
</evidence>
<dbReference type="Gene3D" id="3.40.830.10">
    <property type="entry name" value="LigB-like"/>
    <property type="match status" value="1"/>
</dbReference>
<geneLocation type="plasmid" evidence="2 5">
    <name>pSA1</name>
</geneLocation>
<dbReference type="KEGG" id="nre:BES08_20375"/>
<evidence type="ECO:0000313" key="5">
    <source>
        <dbReference type="Proteomes" id="UP000094626"/>
    </source>
</evidence>
<evidence type="ECO:0000313" key="3">
    <source>
        <dbReference type="EMBL" id="EZP79757.1"/>
    </source>
</evidence>